<keyword evidence="3" id="KW-1185">Reference proteome</keyword>
<dbReference type="EMBL" id="JAGJCF010000014">
    <property type="protein sequence ID" value="MBP0617206.1"/>
    <property type="molecule type" value="Genomic_DNA"/>
</dbReference>
<protein>
    <recommendedName>
        <fullName evidence="4">GlsB/YeaQ/YmgE family stress response membrane protein</fullName>
    </recommendedName>
</protein>
<accession>A0ABS4BKK6</accession>
<evidence type="ECO:0000256" key="1">
    <source>
        <dbReference type="SAM" id="Phobius"/>
    </source>
</evidence>
<organism evidence="2 3">
    <name type="scientific">Jiella mangrovi</name>
    <dbReference type="NCBI Taxonomy" id="2821407"/>
    <lineage>
        <taxon>Bacteria</taxon>
        <taxon>Pseudomonadati</taxon>
        <taxon>Pseudomonadota</taxon>
        <taxon>Alphaproteobacteria</taxon>
        <taxon>Hyphomicrobiales</taxon>
        <taxon>Aurantimonadaceae</taxon>
        <taxon>Jiella</taxon>
    </lineage>
</organism>
<evidence type="ECO:0008006" key="4">
    <source>
        <dbReference type="Google" id="ProtNLM"/>
    </source>
</evidence>
<proteinExistence type="predicted"/>
<sequence>MNEYAILAATLVGGVAGGALGARISAAPMWKGALAAGLASIVQLVIGELGDIEEPLVNSLTYLAAVGIIGGRWGMGLTGRQLSLVVIGSFLLALAAAVPIVYFFPSLV</sequence>
<dbReference type="RefSeq" id="WP_209595699.1">
    <property type="nucleotide sequence ID" value="NZ_JAGJCF010000014.1"/>
</dbReference>
<evidence type="ECO:0000313" key="2">
    <source>
        <dbReference type="EMBL" id="MBP0617206.1"/>
    </source>
</evidence>
<comment type="caution">
    <text evidence="2">The sequence shown here is derived from an EMBL/GenBank/DDBJ whole genome shotgun (WGS) entry which is preliminary data.</text>
</comment>
<keyword evidence="1" id="KW-0472">Membrane</keyword>
<keyword evidence="1" id="KW-0812">Transmembrane</keyword>
<feature type="transmembrane region" description="Helical" evidence="1">
    <location>
        <begin position="82"/>
        <end position="104"/>
    </location>
</feature>
<evidence type="ECO:0000313" key="3">
    <source>
        <dbReference type="Proteomes" id="UP000678276"/>
    </source>
</evidence>
<gene>
    <name evidence="2" type="ORF">J6595_16590</name>
</gene>
<dbReference type="Proteomes" id="UP000678276">
    <property type="component" value="Unassembled WGS sequence"/>
</dbReference>
<name>A0ABS4BKK6_9HYPH</name>
<reference evidence="2 3" key="1">
    <citation type="submission" date="2021-04" db="EMBL/GenBank/DDBJ databases">
        <title>Whole genome sequence of Jiella sp. KSK16Y-1.</title>
        <authorList>
            <person name="Tuo L."/>
        </authorList>
    </citation>
    <scope>NUCLEOTIDE SEQUENCE [LARGE SCALE GENOMIC DNA]</scope>
    <source>
        <strain evidence="2 3">KSK16Y-1</strain>
    </source>
</reference>
<keyword evidence="1" id="KW-1133">Transmembrane helix</keyword>